<organism evidence="3 4">
    <name type="scientific">Ectocarpus siliculosus</name>
    <name type="common">Brown alga</name>
    <name type="synonym">Conferva siliculosa</name>
    <dbReference type="NCBI Taxonomy" id="2880"/>
    <lineage>
        <taxon>Eukaryota</taxon>
        <taxon>Sar</taxon>
        <taxon>Stramenopiles</taxon>
        <taxon>Ochrophyta</taxon>
        <taxon>PX clade</taxon>
        <taxon>Phaeophyceae</taxon>
        <taxon>Ectocarpales</taxon>
        <taxon>Ectocarpaceae</taxon>
        <taxon>Ectocarpus</taxon>
    </lineage>
</organism>
<keyword evidence="4" id="KW-1185">Reference proteome</keyword>
<dbReference type="GO" id="GO:0030687">
    <property type="term" value="C:preribosome, large subunit precursor"/>
    <property type="evidence" value="ECO:0007669"/>
    <property type="project" value="TreeGrafter"/>
</dbReference>
<reference evidence="3 4" key="1">
    <citation type="journal article" date="2010" name="Nature">
        <title>The Ectocarpus genome and the independent evolution of multicellularity in brown algae.</title>
        <authorList>
            <person name="Cock J.M."/>
            <person name="Sterck L."/>
            <person name="Rouze P."/>
            <person name="Scornet D."/>
            <person name="Allen A.E."/>
            <person name="Amoutzias G."/>
            <person name="Anthouard V."/>
            <person name="Artiguenave F."/>
            <person name="Aury J.M."/>
            <person name="Badger J.H."/>
            <person name="Beszteri B."/>
            <person name="Billiau K."/>
            <person name="Bonnet E."/>
            <person name="Bothwell J.H."/>
            <person name="Bowler C."/>
            <person name="Boyen C."/>
            <person name="Brownlee C."/>
            <person name="Carrano C.J."/>
            <person name="Charrier B."/>
            <person name="Cho G.Y."/>
            <person name="Coelho S.M."/>
            <person name="Collen J."/>
            <person name="Corre E."/>
            <person name="Da Silva C."/>
            <person name="Delage L."/>
            <person name="Delaroque N."/>
            <person name="Dittami S.M."/>
            <person name="Doulbeau S."/>
            <person name="Elias M."/>
            <person name="Farnham G."/>
            <person name="Gachon C.M."/>
            <person name="Gschloessl B."/>
            <person name="Heesch S."/>
            <person name="Jabbari K."/>
            <person name="Jubin C."/>
            <person name="Kawai H."/>
            <person name="Kimura K."/>
            <person name="Kloareg B."/>
            <person name="Kupper F.C."/>
            <person name="Lang D."/>
            <person name="Le Bail A."/>
            <person name="Leblanc C."/>
            <person name="Lerouge P."/>
            <person name="Lohr M."/>
            <person name="Lopez P.J."/>
            <person name="Martens C."/>
            <person name="Maumus F."/>
            <person name="Michel G."/>
            <person name="Miranda-Saavedra D."/>
            <person name="Morales J."/>
            <person name="Moreau H."/>
            <person name="Motomura T."/>
            <person name="Nagasato C."/>
            <person name="Napoli C.A."/>
            <person name="Nelson D.R."/>
            <person name="Nyvall-Collen P."/>
            <person name="Peters A.F."/>
            <person name="Pommier C."/>
            <person name="Potin P."/>
            <person name="Poulain J."/>
            <person name="Quesneville H."/>
            <person name="Read B."/>
            <person name="Rensing S.A."/>
            <person name="Ritter A."/>
            <person name="Rousvoal S."/>
            <person name="Samanta M."/>
            <person name="Samson G."/>
            <person name="Schroeder D.C."/>
            <person name="Segurens B."/>
            <person name="Strittmatter M."/>
            <person name="Tonon T."/>
            <person name="Tregear J.W."/>
            <person name="Valentin K."/>
            <person name="von Dassow P."/>
            <person name="Yamagishi T."/>
            <person name="Van de Peer Y."/>
            <person name="Wincker P."/>
        </authorList>
    </citation>
    <scope>NUCLEOTIDE SEQUENCE [LARGE SCALE GENOMIC DNA]</scope>
    <source>
        <strain evidence="4">Ec32 / CCAP1310/4</strain>
    </source>
</reference>
<dbReference type="EMBL" id="FN648474">
    <property type="protein sequence ID" value="CBJ31860.1"/>
    <property type="molecule type" value="Genomic_DNA"/>
</dbReference>
<accession>D7FV54</accession>
<dbReference type="OMA" id="KDYTVMT"/>
<feature type="region of interest" description="Disordered" evidence="1">
    <location>
        <begin position="324"/>
        <end position="390"/>
    </location>
</feature>
<dbReference type="InParanoid" id="D7FV54"/>
<dbReference type="SMART" id="SM00879">
    <property type="entry name" value="Brix"/>
    <property type="match status" value="1"/>
</dbReference>
<dbReference type="InterPro" id="IPR045112">
    <property type="entry name" value="PPAN-like"/>
</dbReference>
<dbReference type="eggNOG" id="KOG2963">
    <property type="taxonomic scope" value="Eukaryota"/>
</dbReference>
<feature type="compositionally biased region" description="Acidic residues" evidence="1">
    <location>
        <begin position="370"/>
        <end position="388"/>
    </location>
</feature>
<evidence type="ECO:0000259" key="2">
    <source>
        <dbReference type="PROSITE" id="PS50833"/>
    </source>
</evidence>
<proteinExistence type="predicted"/>
<dbReference type="GO" id="GO:0000027">
    <property type="term" value="P:ribosomal large subunit assembly"/>
    <property type="evidence" value="ECO:0007669"/>
    <property type="project" value="TreeGrafter"/>
</dbReference>
<evidence type="ECO:0000256" key="1">
    <source>
        <dbReference type="SAM" id="MobiDB-lite"/>
    </source>
</evidence>
<gene>
    <name evidence="3" type="ORF">Esi_0289_0009</name>
</gene>
<dbReference type="GO" id="GO:0006364">
    <property type="term" value="P:rRNA processing"/>
    <property type="evidence" value="ECO:0007669"/>
    <property type="project" value="InterPro"/>
</dbReference>
<dbReference type="OrthoDB" id="10261452at2759"/>
<dbReference type="PANTHER" id="PTHR12661:SF5">
    <property type="entry name" value="SUPPRESSOR OF SWI4 1 HOMOLOG"/>
    <property type="match status" value="1"/>
</dbReference>
<dbReference type="Proteomes" id="UP000002630">
    <property type="component" value="Linkage Group LG26"/>
</dbReference>
<dbReference type="AlphaFoldDB" id="D7FV54"/>
<dbReference type="InterPro" id="IPR007109">
    <property type="entry name" value="Brix"/>
</dbReference>
<dbReference type="EMBL" id="FN649751">
    <property type="protein sequence ID" value="CBJ31860.1"/>
    <property type="molecule type" value="Genomic_DNA"/>
</dbReference>
<dbReference type="PROSITE" id="PS50833">
    <property type="entry name" value="BRIX"/>
    <property type="match status" value="1"/>
</dbReference>
<feature type="compositionally biased region" description="Basic and acidic residues" evidence="1">
    <location>
        <begin position="334"/>
        <end position="348"/>
    </location>
</feature>
<dbReference type="PANTHER" id="PTHR12661">
    <property type="entry name" value="PETER PAN-RELATED"/>
    <property type="match status" value="1"/>
</dbReference>
<protein>
    <recommendedName>
        <fullName evidence="2">Brix domain-containing protein</fullName>
    </recommendedName>
</protein>
<feature type="domain" description="Brix" evidence="2">
    <location>
        <begin position="35"/>
        <end position="300"/>
    </location>
</feature>
<evidence type="ECO:0000313" key="3">
    <source>
        <dbReference type="EMBL" id="CBJ31860.1"/>
    </source>
</evidence>
<name>D7FV54_ECTSI</name>
<dbReference type="STRING" id="2880.D7FV54"/>
<dbReference type="GO" id="GO:0019843">
    <property type="term" value="F:rRNA binding"/>
    <property type="evidence" value="ECO:0007669"/>
    <property type="project" value="InterPro"/>
</dbReference>
<dbReference type="Pfam" id="PF04427">
    <property type="entry name" value="Brix"/>
    <property type="match status" value="1"/>
</dbReference>
<feature type="compositionally biased region" description="Basic residues" evidence="1">
    <location>
        <begin position="1"/>
        <end position="13"/>
    </location>
</feature>
<evidence type="ECO:0000313" key="4">
    <source>
        <dbReference type="Proteomes" id="UP000002630"/>
    </source>
</evidence>
<sequence>MPTKGGRRRKTRTHVVGPPSGAVGAPESEMTEKVPKSFVLKKGKVHSNVSDLAEEMRRVMEPHTARKLRERAKNTVKDYVSVSSVLGVTHLLVFTQTDKSLSLRVCRTPTGPTLTFKVQQFSLMRHVRALQKRPVEVNQAYKTSPLVVLNNFGDKQASSQVKLMKVTLQNMFPSINVATVKLQDCRRVVMFNLDKTNGTVEMRHFAVRATPTGITKAIKKVVQAKVPDLHGLEDISEYVAGGMGGGISDSEVEDEESKITLPDDYVGRGNVKSQKSSIRLQELGPRLTLELMKVERGLCEGEVLYHSYVTKTAEEIKAQRAKVEKRDNLKRKRRDEQAENVARKKQEAEELAAAKAARRLERAQQAAAEGDADEEGSESDGESGEEETVGSCVGDTIWRWCRSCLSVSFTHARPSFVAAIVLHTIAAQVTHTDHQATTV</sequence>
<feature type="region of interest" description="Disordered" evidence="1">
    <location>
        <begin position="1"/>
        <end position="31"/>
    </location>
</feature>